<dbReference type="InterPro" id="IPR036630">
    <property type="entry name" value="Head_decoration_D_sf"/>
</dbReference>
<comment type="caution">
    <text evidence="1">The sequence shown here is derived from an EMBL/GenBank/DDBJ whole genome shotgun (WGS) entry which is preliminary data.</text>
</comment>
<protein>
    <recommendedName>
        <fullName evidence="3">Head decoration protein</fullName>
    </recommendedName>
</protein>
<name>A0A244CUF7_PSEDV</name>
<evidence type="ECO:0000313" key="1">
    <source>
        <dbReference type="EMBL" id="OUL59260.1"/>
    </source>
</evidence>
<dbReference type="AlphaFoldDB" id="A0A244CUF7"/>
<evidence type="ECO:0008006" key="3">
    <source>
        <dbReference type="Google" id="ProtNLM"/>
    </source>
</evidence>
<dbReference type="Proteomes" id="UP000194841">
    <property type="component" value="Unassembled WGS sequence"/>
</dbReference>
<sequence length="114" mass="11863">MPVLTHEQYIAGERPVTTNIGTFASGQTVLKRVPVARVTASGELKPWAPSATDGTQNAIGLTVFDVDATGGATESVYHDSGCFNPELIDWPAGATAAQKAACFDRTAIATKKVG</sequence>
<evidence type="ECO:0000313" key="2">
    <source>
        <dbReference type="Proteomes" id="UP000194841"/>
    </source>
</evidence>
<keyword evidence="2" id="KW-1185">Reference proteome</keyword>
<gene>
    <name evidence="1" type="ORF">B1199_03045</name>
</gene>
<dbReference type="Pfam" id="PF02924">
    <property type="entry name" value="HDPD"/>
    <property type="match status" value="1"/>
</dbReference>
<dbReference type="RefSeq" id="WP_086742653.1">
    <property type="nucleotide sequence ID" value="NZ_MWPV01000001.1"/>
</dbReference>
<dbReference type="SUPFAM" id="SSF51274">
    <property type="entry name" value="Head decoration protein D (gpD, major capsid protein D)"/>
    <property type="match status" value="1"/>
</dbReference>
<dbReference type="EMBL" id="MWPV01000001">
    <property type="protein sequence ID" value="OUL59260.1"/>
    <property type="molecule type" value="Genomic_DNA"/>
</dbReference>
<organism evidence="1 2">
    <name type="scientific">Pseudoalteromonas ulvae</name>
    <dbReference type="NCBI Taxonomy" id="107327"/>
    <lineage>
        <taxon>Bacteria</taxon>
        <taxon>Pseudomonadati</taxon>
        <taxon>Pseudomonadota</taxon>
        <taxon>Gammaproteobacteria</taxon>
        <taxon>Alteromonadales</taxon>
        <taxon>Pseudoalteromonadaceae</taxon>
        <taxon>Pseudoalteromonas</taxon>
    </lineage>
</organism>
<dbReference type="InterPro" id="IPR004195">
    <property type="entry name" value="Head_decoration_D"/>
</dbReference>
<proteinExistence type="predicted"/>
<accession>A0A244CUF7</accession>
<dbReference type="Gene3D" id="2.40.300.10">
    <property type="entry name" value="Head decoration protein D"/>
    <property type="match status" value="1"/>
</dbReference>
<reference evidence="1 2" key="1">
    <citation type="submission" date="2017-02" db="EMBL/GenBank/DDBJ databases">
        <title>Pseudoalteromonas ulvae TC14 Genome.</title>
        <authorList>
            <person name="Molmeret M."/>
        </authorList>
    </citation>
    <scope>NUCLEOTIDE SEQUENCE [LARGE SCALE GENOMIC DNA]</scope>
    <source>
        <strain evidence="1">TC14</strain>
    </source>
</reference>
<dbReference type="OrthoDB" id="6121140at2"/>